<dbReference type="EMBL" id="FNWV01000019">
    <property type="protein sequence ID" value="SEH86306.1"/>
    <property type="molecule type" value="Genomic_DNA"/>
</dbReference>
<gene>
    <name evidence="1" type="ORF">SAMN02910265_03091</name>
</gene>
<evidence type="ECO:0000313" key="2">
    <source>
        <dbReference type="Proteomes" id="UP000183190"/>
    </source>
</evidence>
<dbReference type="AlphaFoldDB" id="A0A1H6LD06"/>
<protein>
    <submittedName>
        <fullName evidence="1">Uncharacterized protein</fullName>
    </submittedName>
</protein>
<name>A0A1H6LD06_RUMFL</name>
<dbReference type="OrthoDB" id="581382at2"/>
<proteinExistence type="predicted"/>
<evidence type="ECO:0000313" key="1">
    <source>
        <dbReference type="EMBL" id="SEH86306.1"/>
    </source>
</evidence>
<organism evidence="1 2">
    <name type="scientific">Ruminococcus flavefaciens</name>
    <dbReference type="NCBI Taxonomy" id="1265"/>
    <lineage>
        <taxon>Bacteria</taxon>
        <taxon>Bacillati</taxon>
        <taxon>Bacillota</taxon>
        <taxon>Clostridia</taxon>
        <taxon>Eubacteriales</taxon>
        <taxon>Oscillospiraceae</taxon>
        <taxon>Ruminococcus</taxon>
    </lineage>
</organism>
<dbReference type="RefSeq" id="WP_074718998.1">
    <property type="nucleotide sequence ID" value="NZ_FNWV01000019.1"/>
</dbReference>
<sequence length="624" mass="72539">MAQYESLKDYLSLNRKDEILKKTNEYFQAHSNVKNNVCLKDITIITVSCVEEILPTAMVCMEVSAEVYINNNASVSSAYYSILFSGNVLKGFSGLNLISAGEISEKELHEEKIPALFGLPDITCDTLEEEAQKIHRILCAIIKKNPEHKYWFPVIEIKEKYKLKMWPAKLDDGVLGQIRFTPSRADIYDIRDMNKCFTDELIPANVILINSEYYKNHNNRYDDIIVATHELVHWNLHRLYFYISQLLDDNYQLMNCSSKPIVFDDSMSLKDRAYWYAEWQANELAIRVAMPKHLVEKAIEEYNNDESVHNPTDKPFSGMYYHHMIEKLSWDFNVPEVIVKERLRQLGYDYAEGTFVTVDDCTYKPFTFTQGTLKENETFVIDRKNYERLLRENKDFAELIESKICVYTGYVVCLYDAKYIKPTVNNGQISYELTAYAREHADECCLFYTLYSSHIINNYIFYGQKYLCNEADGAISEYSYDKDGNLIISRKIETIIDRRKKDAQLYDDINSERIKEFSVALTYIMAKLNLTKEIVAERIECSPRTIQNYRNSETPDSIEKVLLCCLGCQTGPKVSRFLIEKSVGGIPDVGLKRAAYEFLLENTNATLEIWNNVLKEFHLPPIYM</sequence>
<dbReference type="Proteomes" id="UP000183190">
    <property type="component" value="Unassembled WGS sequence"/>
</dbReference>
<accession>A0A1H6LD06</accession>
<reference evidence="1 2" key="1">
    <citation type="submission" date="2016-10" db="EMBL/GenBank/DDBJ databases">
        <authorList>
            <person name="de Groot N.N."/>
        </authorList>
    </citation>
    <scope>NUCLEOTIDE SEQUENCE [LARGE SCALE GENOMIC DNA]</scope>
    <source>
        <strain evidence="1 2">YAD2003</strain>
    </source>
</reference>